<sequence>MTTLRRTLVLLALTVLAALLAGLAVADPFHLRHAPWFVAGTVLLLVLLASATLAVAVRVRAARILVGVLGGILALAWAVVAVLAIDLRDEGSPVSEVVSGGQRLVVLDRPAGIDPASAVVLRAGDGPFEQESPVWFGAAEGAAPDAVAFRGTDEVEVRVGSCVLVSSVEPVTLAVDPVHRGSAAC</sequence>
<dbReference type="EMBL" id="CADCUS010000518">
    <property type="protein sequence ID" value="CAA9437229.1"/>
    <property type="molecule type" value="Genomic_DNA"/>
</dbReference>
<keyword evidence="1" id="KW-1133">Transmembrane helix</keyword>
<evidence type="ECO:0000256" key="1">
    <source>
        <dbReference type="SAM" id="Phobius"/>
    </source>
</evidence>
<proteinExistence type="predicted"/>
<gene>
    <name evidence="2" type="ORF">AVDCRST_MAG66-3694</name>
</gene>
<feature type="transmembrane region" description="Helical" evidence="1">
    <location>
        <begin position="64"/>
        <end position="85"/>
    </location>
</feature>
<accession>A0A6J4QBI6</accession>
<reference evidence="2" key="1">
    <citation type="submission" date="2020-02" db="EMBL/GenBank/DDBJ databases">
        <authorList>
            <person name="Meier V. D."/>
        </authorList>
    </citation>
    <scope>NUCLEOTIDE SEQUENCE</scope>
    <source>
        <strain evidence="2">AVDCRST_MAG66</strain>
    </source>
</reference>
<organism evidence="2">
    <name type="scientific">uncultured Pseudonocardia sp</name>
    <dbReference type="NCBI Taxonomy" id="211455"/>
    <lineage>
        <taxon>Bacteria</taxon>
        <taxon>Bacillati</taxon>
        <taxon>Actinomycetota</taxon>
        <taxon>Actinomycetes</taxon>
        <taxon>Pseudonocardiales</taxon>
        <taxon>Pseudonocardiaceae</taxon>
        <taxon>Pseudonocardia</taxon>
        <taxon>environmental samples</taxon>
    </lineage>
</organism>
<feature type="transmembrane region" description="Helical" evidence="1">
    <location>
        <begin position="36"/>
        <end position="57"/>
    </location>
</feature>
<dbReference type="AlphaFoldDB" id="A0A6J4QBI6"/>
<keyword evidence="1" id="KW-0472">Membrane</keyword>
<name>A0A6J4QBI6_9PSEU</name>
<protein>
    <submittedName>
        <fullName evidence="2">Uncharacterized protein</fullName>
    </submittedName>
</protein>
<keyword evidence="1" id="KW-0812">Transmembrane</keyword>
<evidence type="ECO:0000313" key="2">
    <source>
        <dbReference type="EMBL" id="CAA9437229.1"/>
    </source>
</evidence>